<feature type="transmembrane region" description="Helical" evidence="1">
    <location>
        <begin position="77"/>
        <end position="100"/>
    </location>
</feature>
<dbReference type="Proteomes" id="UP000519023">
    <property type="component" value="Unassembled WGS sequence"/>
</dbReference>
<organism evidence="2 3">
    <name type="scientific">Sphingobium psychrophilum</name>
    <dbReference type="NCBI Taxonomy" id="2728834"/>
    <lineage>
        <taxon>Bacteria</taxon>
        <taxon>Pseudomonadati</taxon>
        <taxon>Pseudomonadota</taxon>
        <taxon>Alphaproteobacteria</taxon>
        <taxon>Sphingomonadales</taxon>
        <taxon>Sphingomonadaceae</taxon>
        <taxon>Sphingobium</taxon>
    </lineage>
</organism>
<dbReference type="AlphaFoldDB" id="A0A7X9ZQI7"/>
<gene>
    <name evidence="2" type="ORF">HHL08_02350</name>
</gene>
<keyword evidence="1" id="KW-0812">Transmembrane</keyword>
<feature type="transmembrane region" description="Helical" evidence="1">
    <location>
        <begin position="388"/>
        <end position="407"/>
    </location>
</feature>
<feature type="transmembrane region" description="Helical" evidence="1">
    <location>
        <begin position="225"/>
        <end position="248"/>
    </location>
</feature>
<feature type="transmembrane region" description="Helical" evidence="1">
    <location>
        <begin position="297"/>
        <end position="317"/>
    </location>
</feature>
<feature type="transmembrane region" description="Helical" evidence="1">
    <location>
        <begin position="21"/>
        <end position="41"/>
    </location>
</feature>
<accession>A0A7X9ZQI7</accession>
<proteinExistence type="predicted"/>
<protein>
    <submittedName>
        <fullName evidence="2">Uncharacterized protein</fullName>
    </submittedName>
</protein>
<keyword evidence="1" id="KW-1133">Transmembrane helix</keyword>
<dbReference type="EMBL" id="JABBFV010000001">
    <property type="protein sequence ID" value="NML08995.1"/>
    <property type="molecule type" value="Genomic_DNA"/>
</dbReference>
<reference evidence="2 3" key="1">
    <citation type="submission" date="2020-04" db="EMBL/GenBank/DDBJ databases">
        <title>Sphingobium sp. AR-3-1 isolated from Arctic soil.</title>
        <authorList>
            <person name="Dahal R.H."/>
            <person name="Chaudhary D.K."/>
        </authorList>
    </citation>
    <scope>NUCLEOTIDE SEQUENCE [LARGE SCALE GENOMIC DNA]</scope>
    <source>
        <strain evidence="2 3">AR-3-1</strain>
    </source>
</reference>
<evidence type="ECO:0000313" key="3">
    <source>
        <dbReference type="Proteomes" id="UP000519023"/>
    </source>
</evidence>
<feature type="transmembrane region" description="Helical" evidence="1">
    <location>
        <begin position="157"/>
        <end position="178"/>
    </location>
</feature>
<keyword evidence="1" id="KW-0472">Membrane</keyword>
<feature type="transmembrane region" description="Helical" evidence="1">
    <location>
        <begin position="363"/>
        <end position="382"/>
    </location>
</feature>
<feature type="transmembrane region" description="Helical" evidence="1">
    <location>
        <begin position="260"/>
        <end position="285"/>
    </location>
</feature>
<name>A0A7X9ZQI7_9SPHN</name>
<feature type="transmembrane region" description="Helical" evidence="1">
    <location>
        <begin position="184"/>
        <end position="205"/>
    </location>
</feature>
<comment type="caution">
    <text evidence="2">The sequence shown here is derived from an EMBL/GenBank/DDBJ whole genome shotgun (WGS) entry which is preliminary data.</text>
</comment>
<dbReference type="RefSeq" id="WP_169570853.1">
    <property type="nucleotide sequence ID" value="NZ_JABBFV010000001.1"/>
</dbReference>
<evidence type="ECO:0000256" key="1">
    <source>
        <dbReference type="SAM" id="Phobius"/>
    </source>
</evidence>
<feature type="transmembrane region" description="Helical" evidence="1">
    <location>
        <begin position="132"/>
        <end position="150"/>
    </location>
</feature>
<sequence length="501" mass="54120">MTASAPALPTSSPIARPLPGGWLVAGMAGWLGVGQLLLWRFLDVMPLWAYALGAVLLATLCVLIVRAARGFAGPPPATLLTCIAIALLLLLLGGEGRFFYANLDWQVRLAAMRDMVVNPWPFVYTARGAPDVLRAPIGMFLAPALIAKALGGRAGDIALLVQNALMLGTVLALGSTLFDTRRARLVALAVVIGFSGLDALGRILFRGGLSDHLENWAYLQYSSTITLAFWVPQHALSGWIGALAYLLWRGGKAPLGAVLALLPLTALWSPLGLMGAMPFAALAGVRSLLRRELRLDDIGVPALATLLCIPGLLYLGAANDGVGARLMTFVPLQWGLFELLEVLVYVVPLALLVRQPRFGRDTLALLALLLLAIPFVQIGWSIDFMMRASISALAILAVMVADALIHVPRSRPWLILPLLIGTVTGFHEVRRALVHPAAPEVRCTVVKAWQQTFAYFPMGSYLAPLDAMPGLIRPINPTRVSADEPTRCWDGHWYHPDEFLR</sequence>
<feature type="transmembrane region" description="Helical" evidence="1">
    <location>
        <begin position="47"/>
        <end position="65"/>
    </location>
</feature>
<keyword evidence="3" id="KW-1185">Reference proteome</keyword>
<evidence type="ECO:0000313" key="2">
    <source>
        <dbReference type="EMBL" id="NML08995.1"/>
    </source>
</evidence>
<feature type="transmembrane region" description="Helical" evidence="1">
    <location>
        <begin position="329"/>
        <end position="351"/>
    </location>
</feature>